<dbReference type="SUPFAM" id="SSF51445">
    <property type="entry name" value="(Trans)glycosidases"/>
    <property type="match status" value="2"/>
</dbReference>
<accession>A0ABY5PU67</accession>
<feature type="compositionally biased region" description="Low complexity" evidence="2">
    <location>
        <begin position="433"/>
        <end position="450"/>
    </location>
</feature>
<feature type="region of interest" description="Disordered" evidence="2">
    <location>
        <begin position="388"/>
        <end position="561"/>
    </location>
</feature>
<dbReference type="CDD" id="cd11332">
    <property type="entry name" value="AmyAc_OligoGlu_TS"/>
    <property type="match status" value="1"/>
</dbReference>
<evidence type="ECO:0000256" key="2">
    <source>
        <dbReference type="SAM" id="MobiDB-lite"/>
    </source>
</evidence>
<dbReference type="RefSeq" id="WP_257855623.1">
    <property type="nucleotide sequence ID" value="NZ_CP102514.1"/>
</dbReference>
<dbReference type="Gene3D" id="3.20.20.80">
    <property type="entry name" value="Glycosidases"/>
    <property type="match status" value="2"/>
</dbReference>
<evidence type="ECO:0000313" key="5">
    <source>
        <dbReference type="Proteomes" id="UP001057738"/>
    </source>
</evidence>
<sequence length="693" mass="74069">MTHESTAVGLASAYSNATTASGDWWRDAVIYQVYVRSFADSDGDGIGDLRGVRSRLPHLARLGVDAVWLTPFYVSPQADGGYDVADYRAVDPLFGDLADADELVRAAHALGLRVIVDVVPNHTSEQHPWFRAALAGEPGARERYLFRRGRGAEGELPPNDWESIFGGPAWTRVADGEWYLHLFAPEQPDLDWTHPEVMAEFDSVLRFWLDLGVDGFRIDVAHGMVKADGLPDIGRGAQATLIGSEPLPFFDQDGVHAIHRAWRRLLDSYEGPRRRIGVAEAWAPSSERLALYVRPDELHQAFNFRFLTCPWDPEAMRTVIDESLAATTAVGAPTTWVLSNHDVVRHVTRYGGGPRGLARARAAALLMLALPGSAYLYQGEELGLPEVTDLPATARQDPAFRRGRRQPIPTPRPEPDPQPAPGTRPAAETGPVPEAAPQTAPQAPETTGPEARTHTRPAAGTRPVPEAAPQTAPQAPETTGPEAGTHTRPAAETRPVPEAAPQTAPQAQVSTRPEAGGGVRPEAGSGDGPEAESGGGGDPGLPTAPEAEGQDGLRDGCRVPIPWAGAEPPYGFGPAGSWLPQPDAWAGLSVAAQTGDPHSTLELYRAALELRRALPGLGAPEAGGPADPRGMRWQSAPDGVLLFTRPGFACTLNTRPDPVELPAPGRPVLSSAPVETDGRTVRLPADSCTWWTP</sequence>
<feature type="domain" description="Glycosyl hydrolase family 13 catalytic" evidence="3">
    <location>
        <begin position="32"/>
        <end position="401"/>
    </location>
</feature>
<dbReference type="InterPro" id="IPR017853">
    <property type="entry name" value="GH"/>
</dbReference>
<evidence type="ECO:0000256" key="1">
    <source>
        <dbReference type="ARBA" id="ARBA00008061"/>
    </source>
</evidence>
<proteinExistence type="inferred from homology"/>
<dbReference type="Pfam" id="PF00128">
    <property type="entry name" value="Alpha-amylase"/>
    <property type="match status" value="1"/>
</dbReference>
<dbReference type="Gene3D" id="3.90.400.10">
    <property type="entry name" value="Oligo-1,6-glucosidase, Domain 2"/>
    <property type="match status" value="1"/>
</dbReference>
<dbReference type="Proteomes" id="UP001057738">
    <property type="component" value="Chromosome"/>
</dbReference>
<feature type="compositionally biased region" description="Low complexity" evidence="2">
    <location>
        <begin position="496"/>
        <end position="508"/>
    </location>
</feature>
<evidence type="ECO:0000259" key="3">
    <source>
        <dbReference type="SMART" id="SM00642"/>
    </source>
</evidence>
<organism evidence="4 5">
    <name type="scientific">Streptomyces yangpuensis</name>
    <dbReference type="NCBI Taxonomy" id="1648182"/>
    <lineage>
        <taxon>Bacteria</taxon>
        <taxon>Bacillati</taxon>
        <taxon>Actinomycetota</taxon>
        <taxon>Actinomycetes</taxon>
        <taxon>Kitasatosporales</taxon>
        <taxon>Streptomycetaceae</taxon>
        <taxon>Streptomyces</taxon>
    </lineage>
</organism>
<dbReference type="GeneID" id="95573830"/>
<dbReference type="InterPro" id="IPR045857">
    <property type="entry name" value="O16G_dom_2"/>
</dbReference>
<dbReference type="PANTHER" id="PTHR10357">
    <property type="entry name" value="ALPHA-AMYLASE FAMILY MEMBER"/>
    <property type="match status" value="1"/>
</dbReference>
<name>A0ABY5PU67_9ACTN</name>
<dbReference type="EMBL" id="CP102514">
    <property type="protein sequence ID" value="UUY47550.1"/>
    <property type="molecule type" value="Genomic_DNA"/>
</dbReference>
<dbReference type="PANTHER" id="PTHR10357:SF179">
    <property type="entry name" value="NEUTRAL AND BASIC AMINO ACID TRANSPORT PROTEIN RBAT"/>
    <property type="match status" value="1"/>
</dbReference>
<dbReference type="GO" id="GO:0016787">
    <property type="term" value="F:hydrolase activity"/>
    <property type="evidence" value="ECO:0007669"/>
    <property type="project" value="UniProtKB-KW"/>
</dbReference>
<dbReference type="SMART" id="SM00642">
    <property type="entry name" value="Aamy"/>
    <property type="match status" value="1"/>
</dbReference>
<feature type="compositionally biased region" description="Low complexity" evidence="2">
    <location>
        <begin position="465"/>
        <end position="483"/>
    </location>
</feature>
<dbReference type="InterPro" id="IPR006047">
    <property type="entry name" value="GH13_cat_dom"/>
</dbReference>
<gene>
    <name evidence="4" type="ORF">NRK68_10165</name>
</gene>
<evidence type="ECO:0000313" key="4">
    <source>
        <dbReference type="EMBL" id="UUY47550.1"/>
    </source>
</evidence>
<feature type="compositionally biased region" description="Pro residues" evidence="2">
    <location>
        <begin position="408"/>
        <end position="422"/>
    </location>
</feature>
<comment type="similarity">
    <text evidence="1">Belongs to the glycosyl hydrolase 13 family.</text>
</comment>
<keyword evidence="5" id="KW-1185">Reference proteome</keyword>
<reference evidence="4" key="1">
    <citation type="submission" date="2022-08" db="EMBL/GenBank/DDBJ databases">
        <authorList>
            <person name="Tian L."/>
        </authorList>
    </citation>
    <scope>NUCLEOTIDE SEQUENCE</scope>
    <source>
        <strain evidence="4">CM253</strain>
    </source>
</reference>
<keyword evidence="4" id="KW-0378">Hydrolase</keyword>
<protein>
    <submittedName>
        <fullName evidence="4">Alpha-amylase family glycosyl hydrolase</fullName>
    </submittedName>
</protein>